<accession>A0ABZ0IT77</accession>
<name>A0ABZ0IT77_9BACT</name>
<evidence type="ECO:0000313" key="2">
    <source>
        <dbReference type="Proteomes" id="UP001302349"/>
    </source>
</evidence>
<keyword evidence="2" id="KW-1185">Reference proteome</keyword>
<reference evidence="1 2" key="1">
    <citation type="journal article" date="2023" name="Microbiol. Resour. Announc.">
        <title>Complete Genome Sequence of Imperialibacter roseus strain P4T.</title>
        <authorList>
            <person name="Tizabi D.R."/>
            <person name="Bachvaroff T."/>
            <person name="Hill R.T."/>
        </authorList>
    </citation>
    <scope>NUCLEOTIDE SEQUENCE [LARGE SCALE GENOMIC DNA]</scope>
    <source>
        <strain evidence="1 2">P4T</strain>
    </source>
</reference>
<dbReference type="EMBL" id="CP136051">
    <property type="protein sequence ID" value="WOK06891.1"/>
    <property type="molecule type" value="Genomic_DNA"/>
</dbReference>
<evidence type="ECO:0000313" key="1">
    <source>
        <dbReference type="EMBL" id="WOK06891.1"/>
    </source>
</evidence>
<proteinExistence type="predicted"/>
<dbReference type="Proteomes" id="UP001302349">
    <property type="component" value="Chromosome"/>
</dbReference>
<dbReference type="RefSeq" id="WP_317489584.1">
    <property type="nucleotide sequence ID" value="NZ_CP136051.1"/>
</dbReference>
<organism evidence="1 2">
    <name type="scientific">Imperialibacter roseus</name>
    <dbReference type="NCBI Taxonomy" id="1324217"/>
    <lineage>
        <taxon>Bacteria</taxon>
        <taxon>Pseudomonadati</taxon>
        <taxon>Bacteroidota</taxon>
        <taxon>Cytophagia</taxon>
        <taxon>Cytophagales</taxon>
        <taxon>Flammeovirgaceae</taxon>
        <taxon>Imperialibacter</taxon>
    </lineage>
</organism>
<protein>
    <submittedName>
        <fullName evidence="1">Uncharacterized protein</fullName>
    </submittedName>
</protein>
<sequence length="63" mass="6825">MTMNMEALIKDYKKLLEKHGISSVAVVQSRKKKAGATAAVECPEGQTKVRVVGPDGKVTYVCM</sequence>
<gene>
    <name evidence="1" type="ORF">RT717_27870</name>
</gene>